<keyword evidence="3" id="KW-1185">Reference proteome</keyword>
<evidence type="ECO:0000313" key="3">
    <source>
        <dbReference type="Proteomes" id="UP000317650"/>
    </source>
</evidence>
<name>A0A4S8K978_MUSBA</name>
<accession>A0A4S8K978</accession>
<proteinExistence type="predicted"/>
<dbReference type="AlphaFoldDB" id="A0A4S8K978"/>
<feature type="region of interest" description="Disordered" evidence="1">
    <location>
        <begin position="45"/>
        <end position="72"/>
    </location>
</feature>
<feature type="compositionally biased region" description="Polar residues" evidence="1">
    <location>
        <begin position="45"/>
        <end position="54"/>
    </location>
</feature>
<evidence type="ECO:0000313" key="2">
    <source>
        <dbReference type="EMBL" id="THU71562.1"/>
    </source>
</evidence>
<reference evidence="2 3" key="1">
    <citation type="journal article" date="2019" name="Nat. Plants">
        <title>Genome sequencing of Musa balbisiana reveals subgenome evolution and function divergence in polyploid bananas.</title>
        <authorList>
            <person name="Yao X."/>
        </authorList>
    </citation>
    <scope>NUCLEOTIDE SEQUENCE [LARGE SCALE GENOMIC DNA]</scope>
    <source>
        <strain evidence="3">cv. DH-PKW</strain>
        <tissue evidence="2">Leaves</tissue>
    </source>
</reference>
<sequence length="72" mass="8064">MMWWERGMGLESASSRRRLSSLSPCARSKRSCRLGLHHAWFSAHTAQTKSSSHATPHPKLHSLSTNTDSAME</sequence>
<gene>
    <name evidence="2" type="ORF">C4D60_Mb04t02740</name>
</gene>
<evidence type="ECO:0000256" key="1">
    <source>
        <dbReference type="SAM" id="MobiDB-lite"/>
    </source>
</evidence>
<protein>
    <submittedName>
        <fullName evidence="2">Uncharacterized protein</fullName>
    </submittedName>
</protein>
<comment type="caution">
    <text evidence="2">The sequence shown here is derived from an EMBL/GenBank/DDBJ whole genome shotgun (WGS) entry which is preliminary data.</text>
</comment>
<dbReference type="Proteomes" id="UP000317650">
    <property type="component" value="Chromosome 4"/>
</dbReference>
<dbReference type="EMBL" id="PYDT01000001">
    <property type="protein sequence ID" value="THU71562.1"/>
    <property type="molecule type" value="Genomic_DNA"/>
</dbReference>
<organism evidence="2 3">
    <name type="scientific">Musa balbisiana</name>
    <name type="common">Banana</name>
    <dbReference type="NCBI Taxonomy" id="52838"/>
    <lineage>
        <taxon>Eukaryota</taxon>
        <taxon>Viridiplantae</taxon>
        <taxon>Streptophyta</taxon>
        <taxon>Embryophyta</taxon>
        <taxon>Tracheophyta</taxon>
        <taxon>Spermatophyta</taxon>
        <taxon>Magnoliopsida</taxon>
        <taxon>Liliopsida</taxon>
        <taxon>Zingiberales</taxon>
        <taxon>Musaceae</taxon>
        <taxon>Musa</taxon>
    </lineage>
</organism>
<feature type="compositionally biased region" description="Polar residues" evidence="1">
    <location>
        <begin position="62"/>
        <end position="72"/>
    </location>
</feature>